<keyword evidence="5" id="KW-0560">Oxidoreductase</keyword>
<evidence type="ECO:0000259" key="9">
    <source>
        <dbReference type="PROSITE" id="PS51384"/>
    </source>
</evidence>
<accession>A0ABW7VYS0</accession>
<name>A0ABW7VYS0_9NOCA</name>
<keyword evidence="6" id="KW-0408">Iron</keyword>
<dbReference type="PANTHER" id="PTHR47354">
    <property type="entry name" value="NADH OXIDOREDUCTASE HCR"/>
    <property type="match status" value="1"/>
</dbReference>
<dbReference type="Gene3D" id="3.10.20.30">
    <property type="match status" value="1"/>
</dbReference>
<feature type="domain" description="2Fe-2S ferredoxin-type" evidence="8">
    <location>
        <begin position="286"/>
        <end position="370"/>
    </location>
</feature>
<organism evidence="10 11">
    <name type="scientific">Nocardia testacea</name>
    <dbReference type="NCBI Taxonomy" id="248551"/>
    <lineage>
        <taxon>Bacteria</taxon>
        <taxon>Bacillati</taxon>
        <taxon>Actinomycetota</taxon>
        <taxon>Actinomycetes</taxon>
        <taxon>Mycobacteriales</taxon>
        <taxon>Nocardiaceae</taxon>
        <taxon>Nocardia</taxon>
    </lineage>
</organism>
<keyword evidence="2" id="KW-0285">Flavoprotein</keyword>
<comment type="cofactor">
    <cofactor evidence="1">
        <name>FAD</name>
        <dbReference type="ChEBI" id="CHEBI:57692"/>
    </cofactor>
</comment>
<dbReference type="InterPro" id="IPR001041">
    <property type="entry name" value="2Fe-2S_ferredoxin-type"/>
</dbReference>
<dbReference type="Proteomes" id="UP001611494">
    <property type="component" value="Unassembled WGS sequence"/>
</dbReference>
<dbReference type="CDD" id="cd06185">
    <property type="entry name" value="PDR_like"/>
    <property type="match status" value="1"/>
</dbReference>
<evidence type="ECO:0000256" key="6">
    <source>
        <dbReference type="ARBA" id="ARBA00023004"/>
    </source>
</evidence>
<dbReference type="InterPro" id="IPR017938">
    <property type="entry name" value="Riboflavin_synthase-like_b-brl"/>
</dbReference>
<dbReference type="PRINTS" id="PR00409">
    <property type="entry name" value="PHDIOXRDTASE"/>
</dbReference>
<evidence type="ECO:0000313" key="10">
    <source>
        <dbReference type="EMBL" id="MFI2231697.1"/>
    </source>
</evidence>
<feature type="domain" description="FAD-binding FR-type" evidence="9">
    <location>
        <begin position="54"/>
        <end position="158"/>
    </location>
</feature>
<reference evidence="10 11" key="1">
    <citation type="submission" date="2024-10" db="EMBL/GenBank/DDBJ databases">
        <title>The Natural Products Discovery Center: Release of the First 8490 Sequenced Strains for Exploring Actinobacteria Biosynthetic Diversity.</title>
        <authorList>
            <person name="Kalkreuter E."/>
            <person name="Kautsar S.A."/>
            <person name="Yang D."/>
            <person name="Bader C.D."/>
            <person name="Teijaro C.N."/>
            <person name="Fluegel L."/>
            <person name="Davis C.M."/>
            <person name="Simpson J.R."/>
            <person name="Lauterbach L."/>
            <person name="Steele A.D."/>
            <person name="Gui C."/>
            <person name="Meng S."/>
            <person name="Li G."/>
            <person name="Viehrig K."/>
            <person name="Ye F."/>
            <person name="Su P."/>
            <person name="Kiefer A.F."/>
            <person name="Nichols A."/>
            <person name="Cepeda A.J."/>
            <person name="Yan W."/>
            <person name="Fan B."/>
            <person name="Jiang Y."/>
            <person name="Adhikari A."/>
            <person name="Zheng C.-J."/>
            <person name="Schuster L."/>
            <person name="Cowan T.M."/>
            <person name="Smanski M.J."/>
            <person name="Chevrette M.G."/>
            <person name="De Carvalho L.P.S."/>
            <person name="Shen B."/>
        </authorList>
    </citation>
    <scope>NUCLEOTIDE SEQUENCE [LARGE SCALE GENOMIC DNA]</scope>
    <source>
        <strain evidence="10 11">NPDC019377</strain>
    </source>
</reference>
<keyword evidence="7" id="KW-0411">Iron-sulfur</keyword>
<protein>
    <submittedName>
        <fullName evidence="10">PDR/VanB family oxidoreductase</fullName>
    </submittedName>
</protein>
<dbReference type="InterPro" id="IPR050415">
    <property type="entry name" value="MRET"/>
</dbReference>
<dbReference type="InterPro" id="IPR012675">
    <property type="entry name" value="Beta-grasp_dom_sf"/>
</dbReference>
<dbReference type="PROSITE" id="PS51384">
    <property type="entry name" value="FAD_FR"/>
    <property type="match status" value="1"/>
</dbReference>
<sequence>MTLADRPAPLPLPADLYGRPRRDRTMRLLDAVVDARMRWTALTNRRELTPRADDGRIGVRVVERQLRAHDNDVVSLRLAAADGRELPRWRPGAHLDVELPSGRLRQYSLCGDPADTRTYRIAVRRIPGGGGCSEEVHRAITVGSALVVRGPRNAFPFAVPGHGSPAIRLRFVAGGIGITPILPMMRLADSLGIDWTMLYTGRARDTLPFLDEVERFGNRVTVRTDDRSGLPTGAELVAGVRRGTAVYCCGPAPMVGAVAAALRGISGVELHSERFSAPPIVNGVAFEIELARSGEVLAVPADRSALDVLLAHRPDQPYSCRQGFCRTCRVRVLSGAPDHRDSVLSPAERATGDLLACVSRCAGGRLVLDL</sequence>
<dbReference type="PROSITE" id="PS51085">
    <property type="entry name" value="2FE2S_FER_2"/>
    <property type="match status" value="1"/>
</dbReference>
<keyword evidence="4" id="KW-0479">Metal-binding</keyword>
<evidence type="ECO:0000313" key="11">
    <source>
        <dbReference type="Proteomes" id="UP001611494"/>
    </source>
</evidence>
<proteinExistence type="predicted"/>
<comment type="caution">
    <text evidence="10">The sequence shown here is derived from an EMBL/GenBank/DDBJ whole genome shotgun (WGS) entry which is preliminary data.</text>
</comment>
<dbReference type="InterPro" id="IPR017927">
    <property type="entry name" value="FAD-bd_FR_type"/>
</dbReference>
<dbReference type="InterPro" id="IPR039261">
    <property type="entry name" value="FNR_nucleotide-bd"/>
</dbReference>
<dbReference type="SUPFAM" id="SSF54292">
    <property type="entry name" value="2Fe-2S ferredoxin-like"/>
    <property type="match status" value="1"/>
</dbReference>
<evidence type="ECO:0000256" key="4">
    <source>
        <dbReference type="ARBA" id="ARBA00022723"/>
    </source>
</evidence>
<dbReference type="SUPFAM" id="SSF52343">
    <property type="entry name" value="Ferredoxin reductase-like, C-terminal NADP-linked domain"/>
    <property type="match status" value="1"/>
</dbReference>
<dbReference type="RefSeq" id="WP_397063002.1">
    <property type="nucleotide sequence ID" value="NZ_JBIRYL010000004.1"/>
</dbReference>
<dbReference type="Pfam" id="PF00111">
    <property type="entry name" value="Fer2"/>
    <property type="match status" value="1"/>
</dbReference>
<evidence type="ECO:0000256" key="1">
    <source>
        <dbReference type="ARBA" id="ARBA00001974"/>
    </source>
</evidence>
<dbReference type="Gene3D" id="2.40.30.10">
    <property type="entry name" value="Translation factors"/>
    <property type="match status" value="1"/>
</dbReference>
<dbReference type="SUPFAM" id="SSF63380">
    <property type="entry name" value="Riboflavin synthase domain-like"/>
    <property type="match status" value="1"/>
</dbReference>
<evidence type="ECO:0000256" key="2">
    <source>
        <dbReference type="ARBA" id="ARBA00022630"/>
    </source>
</evidence>
<dbReference type="Gene3D" id="3.40.50.80">
    <property type="entry name" value="Nucleotide-binding domain of ferredoxin-NADP reductase (FNR) module"/>
    <property type="match status" value="1"/>
</dbReference>
<gene>
    <name evidence="10" type="ORF">ACH49Z_17770</name>
</gene>
<evidence type="ECO:0000256" key="7">
    <source>
        <dbReference type="ARBA" id="ARBA00023014"/>
    </source>
</evidence>
<keyword evidence="11" id="KW-1185">Reference proteome</keyword>
<dbReference type="InterPro" id="IPR036010">
    <property type="entry name" value="2Fe-2S_ferredoxin-like_sf"/>
</dbReference>
<dbReference type="CDD" id="cd00207">
    <property type="entry name" value="fer2"/>
    <property type="match status" value="1"/>
</dbReference>
<evidence type="ECO:0000256" key="3">
    <source>
        <dbReference type="ARBA" id="ARBA00022714"/>
    </source>
</evidence>
<keyword evidence="3" id="KW-0001">2Fe-2S</keyword>
<evidence type="ECO:0000256" key="5">
    <source>
        <dbReference type="ARBA" id="ARBA00023002"/>
    </source>
</evidence>
<dbReference type="PANTHER" id="PTHR47354:SF1">
    <property type="entry name" value="CARNITINE MONOOXYGENASE REDUCTASE SUBUNIT"/>
    <property type="match status" value="1"/>
</dbReference>
<evidence type="ECO:0000259" key="8">
    <source>
        <dbReference type="PROSITE" id="PS51085"/>
    </source>
</evidence>
<dbReference type="EMBL" id="JBIRYL010000004">
    <property type="protein sequence ID" value="MFI2231697.1"/>
    <property type="molecule type" value="Genomic_DNA"/>
</dbReference>